<feature type="chain" id="PRO_5038526894" evidence="2">
    <location>
        <begin position="21"/>
        <end position="147"/>
    </location>
</feature>
<evidence type="ECO:0000313" key="4">
    <source>
        <dbReference type="RefSeq" id="XP_051860172.1"/>
    </source>
</evidence>
<feature type="signal peptide" evidence="2">
    <location>
        <begin position="1"/>
        <end position="20"/>
    </location>
</feature>
<dbReference type="GeneID" id="117566460"/>
<dbReference type="InterPro" id="IPR003475">
    <property type="entry name" value="Insect_Unk"/>
</dbReference>
<gene>
    <name evidence="4" type="primary">LOC117566460</name>
</gene>
<evidence type="ECO:0000313" key="3">
    <source>
        <dbReference type="Proteomes" id="UP000515160"/>
    </source>
</evidence>
<keyword evidence="2" id="KW-0732">Signal</keyword>
<reference evidence="4" key="1">
    <citation type="submission" date="2025-08" db="UniProtKB">
        <authorList>
            <consortium name="RefSeq"/>
        </authorList>
    </citation>
    <scope>IDENTIFICATION</scope>
    <source>
        <strain evidence="4">15112-1751.03</strain>
        <tissue evidence="4">Whole Adult</tissue>
    </source>
</reference>
<evidence type="ECO:0000256" key="2">
    <source>
        <dbReference type="SAM" id="SignalP"/>
    </source>
</evidence>
<evidence type="ECO:0000256" key="1">
    <source>
        <dbReference type="SAM" id="MobiDB-lite"/>
    </source>
</evidence>
<sequence length="147" mass="17516">MHIQSIVALCLIICCAQISAQSVDCDKIYKSCTDCARNVPQRDEINHRNNCPREVEERWIWRNLSQCEIQRLYCQNPGRRFTCDTIAELAKMRRRITPRCIRCTTRRTSRRTTRRRSSTSRRPTTRRTSRRSTSRRTTRRTTRKPSP</sequence>
<accession>A0A9C6WHX2</accession>
<dbReference type="AlphaFoldDB" id="A0A9C6WHX2"/>
<name>A0A9C6WHX2_DROAB</name>
<dbReference type="CTD" id="39700"/>
<organism evidence="3 4">
    <name type="scientific">Drosophila albomicans</name>
    <name type="common">Fruit fly</name>
    <dbReference type="NCBI Taxonomy" id="7291"/>
    <lineage>
        <taxon>Eukaryota</taxon>
        <taxon>Metazoa</taxon>
        <taxon>Ecdysozoa</taxon>
        <taxon>Arthropoda</taxon>
        <taxon>Hexapoda</taxon>
        <taxon>Insecta</taxon>
        <taxon>Pterygota</taxon>
        <taxon>Neoptera</taxon>
        <taxon>Endopterygota</taxon>
        <taxon>Diptera</taxon>
        <taxon>Brachycera</taxon>
        <taxon>Muscomorpha</taxon>
        <taxon>Ephydroidea</taxon>
        <taxon>Drosophilidae</taxon>
        <taxon>Drosophila</taxon>
    </lineage>
</organism>
<dbReference type="OrthoDB" id="7832929at2759"/>
<feature type="region of interest" description="Disordered" evidence="1">
    <location>
        <begin position="106"/>
        <end position="147"/>
    </location>
</feature>
<dbReference type="RefSeq" id="XP_051860172.1">
    <property type="nucleotide sequence ID" value="XM_052004212.1"/>
</dbReference>
<dbReference type="Proteomes" id="UP000515160">
    <property type="component" value="Chromosome 3"/>
</dbReference>
<dbReference type="Pfam" id="PF02448">
    <property type="entry name" value="L71"/>
    <property type="match status" value="1"/>
</dbReference>
<proteinExistence type="predicted"/>
<keyword evidence="3" id="KW-1185">Reference proteome</keyword>
<protein>
    <submittedName>
        <fullName evidence="4">Uncharacterized protein LOC117566460</fullName>
    </submittedName>
</protein>